<comment type="caution">
    <text evidence="2">The sequence shown here is derived from an EMBL/GenBank/DDBJ whole genome shotgun (WGS) entry which is preliminary data.</text>
</comment>
<keyword evidence="2" id="KW-0489">Methyltransferase</keyword>
<reference evidence="2 3" key="1">
    <citation type="submission" date="2022-03" db="EMBL/GenBank/DDBJ databases">
        <title>Luteimonas soily sp. nov., a novel bacterium isolated from the soil.</title>
        <authorList>
            <person name="Zhang X."/>
        </authorList>
    </citation>
    <scope>NUCLEOTIDE SEQUENCE [LARGE SCALE GENOMIC DNA]</scope>
    <source>
        <strain evidence="2 3">50</strain>
    </source>
</reference>
<keyword evidence="2" id="KW-0808">Transferase</keyword>
<gene>
    <name evidence="2" type="ORF">MQC88_00030</name>
</gene>
<accession>A0ABT0A059</accession>
<organism evidence="2 3">
    <name type="scientific">Cognatiluteimonas sedimenti</name>
    <dbReference type="NCBI Taxonomy" id="2927791"/>
    <lineage>
        <taxon>Bacteria</taxon>
        <taxon>Pseudomonadati</taxon>
        <taxon>Pseudomonadota</taxon>
        <taxon>Gammaproteobacteria</taxon>
        <taxon>Lysobacterales</taxon>
        <taxon>Lysobacteraceae</taxon>
        <taxon>Cognatiluteimonas</taxon>
    </lineage>
</organism>
<evidence type="ECO:0000313" key="2">
    <source>
        <dbReference type="EMBL" id="MCJ0824360.1"/>
    </source>
</evidence>
<feature type="domain" description="Methyltransferase type 11" evidence="1">
    <location>
        <begin position="102"/>
        <end position="154"/>
    </location>
</feature>
<keyword evidence="3" id="KW-1185">Reference proteome</keyword>
<evidence type="ECO:0000259" key="1">
    <source>
        <dbReference type="Pfam" id="PF08241"/>
    </source>
</evidence>
<dbReference type="GO" id="GO:0032259">
    <property type="term" value="P:methylation"/>
    <property type="evidence" value="ECO:0007669"/>
    <property type="project" value="UniProtKB-KW"/>
</dbReference>
<dbReference type="EMBL" id="JALGCL010000001">
    <property type="protein sequence ID" value="MCJ0824360.1"/>
    <property type="molecule type" value="Genomic_DNA"/>
</dbReference>
<proteinExistence type="predicted"/>
<dbReference type="Proteomes" id="UP001165423">
    <property type="component" value="Unassembled WGS sequence"/>
</dbReference>
<dbReference type="RefSeq" id="WP_243318045.1">
    <property type="nucleotide sequence ID" value="NZ_JALGCL010000001.1"/>
</dbReference>
<sequence length="239" mass="26280">MTALAAFARIRDLRLRPFRCPGCGPSLLLRLGGDEMQVRCLRCRGTPVHLSLLAALATHVGRLAAIDAYELSTTGAVLRHLQRHCRSVATSEYLDGVPPGGSRNGIRCEDVQQLSFADRSFDLCTSTEVFEHVPDDRAGLRELHRVLRPGGRLLLTVPMSGQAATVERARRDGPRVEHLLPPAYHGDRLNGPGSVLVYRDYGRDIVARAHDAGFREALLWTPPLAFAGHRRAVLVATRD</sequence>
<dbReference type="InterPro" id="IPR029063">
    <property type="entry name" value="SAM-dependent_MTases_sf"/>
</dbReference>
<dbReference type="GO" id="GO:0008168">
    <property type="term" value="F:methyltransferase activity"/>
    <property type="evidence" value="ECO:0007669"/>
    <property type="project" value="UniProtKB-KW"/>
</dbReference>
<dbReference type="CDD" id="cd02440">
    <property type="entry name" value="AdoMet_MTases"/>
    <property type="match status" value="1"/>
</dbReference>
<protein>
    <submittedName>
        <fullName evidence="2">Methyltransferase domain-containing protein</fullName>
    </submittedName>
</protein>
<dbReference type="Gene3D" id="3.40.50.150">
    <property type="entry name" value="Vaccinia Virus protein VP39"/>
    <property type="match status" value="1"/>
</dbReference>
<name>A0ABT0A059_9GAMM</name>
<dbReference type="SUPFAM" id="SSF53335">
    <property type="entry name" value="S-adenosyl-L-methionine-dependent methyltransferases"/>
    <property type="match status" value="1"/>
</dbReference>
<evidence type="ECO:0000313" key="3">
    <source>
        <dbReference type="Proteomes" id="UP001165423"/>
    </source>
</evidence>
<dbReference type="Pfam" id="PF08241">
    <property type="entry name" value="Methyltransf_11"/>
    <property type="match status" value="1"/>
</dbReference>
<dbReference type="InterPro" id="IPR013216">
    <property type="entry name" value="Methyltransf_11"/>
</dbReference>